<keyword evidence="2" id="KW-1185">Reference proteome</keyword>
<sequence length="232" mass="25590">MLKAAKEPEEKIVTPSYITMINFLQNYARVLTAAPATSPPPPPLAYKLMPSKSVAYPATAAANPESSSTAAVSCSGRKVNLCDKCGQEHHLYHCPDFHQLNVSQRFDLSASGTPQYALVSYDRAAVPEFVFLPTALVNIRDYRGRTQVARCLLDCASQRNFITEALCEKLQLPRVRLPDAISICGIGNSSAFVKHKTTIAVHSRKLEEHVKFKDASKCRIMMSRMLSTSTEV</sequence>
<comment type="caution">
    <text evidence="1">The sequence shown here is derived from an EMBL/GenBank/DDBJ whole genome shotgun (WGS) entry which is preliminary data.</text>
</comment>
<dbReference type="Proteomes" id="UP001562425">
    <property type="component" value="Unassembled WGS sequence"/>
</dbReference>
<dbReference type="AlphaFoldDB" id="A0ABD1CS58"/>
<accession>A0ABD1CS58</accession>
<evidence type="ECO:0000313" key="2">
    <source>
        <dbReference type="Proteomes" id="UP001562425"/>
    </source>
</evidence>
<evidence type="ECO:0008006" key="3">
    <source>
        <dbReference type="Google" id="ProtNLM"/>
    </source>
</evidence>
<reference evidence="1 2" key="1">
    <citation type="submission" date="2024-05" db="EMBL/GenBank/DDBJ databases">
        <title>Culex pipiens pipiens assembly and annotation.</title>
        <authorList>
            <person name="Alout H."/>
            <person name="Durand T."/>
        </authorList>
    </citation>
    <scope>NUCLEOTIDE SEQUENCE [LARGE SCALE GENOMIC DNA]</scope>
    <source>
        <strain evidence="1">HA-2024</strain>
        <tissue evidence="1">Whole body</tissue>
    </source>
</reference>
<protein>
    <recommendedName>
        <fullName evidence="3">Peptidase aspartic putative domain-containing protein</fullName>
    </recommendedName>
</protein>
<name>A0ABD1CS58_CULPP</name>
<dbReference type="EMBL" id="JBEHCU010010015">
    <property type="protein sequence ID" value="KAL1378902.1"/>
    <property type="molecule type" value="Genomic_DNA"/>
</dbReference>
<proteinExistence type="predicted"/>
<evidence type="ECO:0000313" key="1">
    <source>
        <dbReference type="EMBL" id="KAL1378902.1"/>
    </source>
</evidence>
<organism evidence="1 2">
    <name type="scientific">Culex pipiens pipiens</name>
    <name type="common">Northern house mosquito</name>
    <dbReference type="NCBI Taxonomy" id="38569"/>
    <lineage>
        <taxon>Eukaryota</taxon>
        <taxon>Metazoa</taxon>
        <taxon>Ecdysozoa</taxon>
        <taxon>Arthropoda</taxon>
        <taxon>Hexapoda</taxon>
        <taxon>Insecta</taxon>
        <taxon>Pterygota</taxon>
        <taxon>Neoptera</taxon>
        <taxon>Endopterygota</taxon>
        <taxon>Diptera</taxon>
        <taxon>Nematocera</taxon>
        <taxon>Culicoidea</taxon>
        <taxon>Culicidae</taxon>
        <taxon>Culicinae</taxon>
        <taxon>Culicini</taxon>
        <taxon>Culex</taxon>
        <taxon>Culex</taxon>
    </lineage>
</organism>
<gene>
    <name evidence="1" type="ORF">pipiens_015282</name>
</gene>